<dbReference type="EMBL" id="DUZY01000008">
    <property type="protein sequence ID" value="DAD46585.1"/>
    <property type="molecule type" value="Genomic_DNA"/>
</dbReference>
<protein>
    <submittedName>
        <fullName evidence="1">Uncharacterized protein</fullName>
    </submittedName>
</protein>
<comment type="caution">
    <text evidence="1">The sequence shown here is derived from an EMBL/GenBank/DDBJ whole genome shotgun (WGS) entry which is preliminary data.</text>
</comment>
<evidence type="ECO:0000313" key="2">
    <source>
        <dbReference type="Proteomes" id="UP000607653"/>
    </source>
</evidence>
<evidence type="ECO:0000313" key="1">
    <source>
        <dbReference type="EMBL" id="DAD46585.1"/>
    </source>
</evidence>
<proteinExistence type="predicted"/>
<name>A0A822ZT93_NELNU</name>
<accession>A0A822ZT93</accession>
<keyword evidence="2" id="KW-1185">Reference proteome</keyword>
<reference evidence="1 2" key="1">
    <citation type="journal article" date="2020" name="Mol. Biol. Evol.">
        <title>Distinct Expression and Methylation Patterns for Genes with Different Fates following a Single Whole-Genome Duplication in Flowering Plants.</title>
        <authorList>
            <person name="Shi T."/>
            <person name="Rahmani R.S."/>
            <person name="Gugger P.F."/>
            <person name="Wang M."/>
            <person name="Li H."/>
            <person name="Zhang Y."/>
            <person name="Li Z."/>
            <person name="Wang Q."/>
            <person name="Van de Peer Y."/>
            <person name="Marchal K."/>
            <person name="Chen J."/>
        </authorList>
    </citation>
    <scope>NUCLEOTIDE SEQUENCE [LARGE SCALE GENOMIC DNA]</scope>
    <source>
        <tissue evidence="1">Leaf</tissue>
    </source>
</reference>
<dbReference type="AlphaFoldDB" id="A0A822ZT93"/>
<gene>
    <name evidence="1" type="ORF">HUJ06_016522</name>
</gene>
<dbReference type="Proteomes" id="UP000607653">
    <property type="component" value="Unassembled WGS sequence"/>
</dbReference>
<sequence>MSNEVDAIYQNTCSRSIATETEEVPYKR</sequence>
<organism evidence="1 2">
    <name type="scientific">Nelumbo nucifera</name>
    <name type="common">Sacred lotus</name>
    <dbReference type="NCBI Taxonomy" id="4432"/>
    <lineage>
        <taxon>Eukaryota</taxon>
        <taxon>Viridiplantae</taxon>
        <taxon>Streptophyta</taxon>
        <taxon>Embryophyta</taxon>
        <taxon>Tracheophyta</taxon>
        <taxon>Spermatophyta</taxon>
        <taxon>Magnoliopsida</taxon>
        <taxon>Proteales</taxon>
        <taxon>Nelumbonaceae</taxon>
        <taxon>Nelumbo</taxon>
    </lineage>
</organism>